<keyword evidence="1" id="KW-0808">Transferase</keyword>
<organism evidence="5">
    <name type="scientific">Chlamydomonas leiostraca</name>
    <dbReference type="NCBI Taxonomy" id="1034604"/>
    <lineage>
        <taxon>Eukaryota</taxon>
        <taxon>Viridiplantae</taxon>
        <taxon>Chlorophyta</taxon>
        <taxon>core chlorophytes</taxon>
        <taxon>Chlorophyceae</taxon>
        <taxon>CS clade</taxon>
        <taxon>Chlamydomonadales</taxon>
        <taxon>Chlamydomonadaceae</taxon>
        <taxon>Chlamydomonas</taxon>
    </lineage>
</organism>
<sequence length="199" mass="22310">MSEDQAAAGPGPSSITYRQYKDENDLAIVMSLVDKELSEPYSIFTYRYFLQHWPQLCFLVYDGDTPFGCVVCKQDIHRDQAMRGYVAMLVVDKTYRGKGVGKELVRRAIQAMISGGCEEVVLEAEVGNTGALRLYQALGFIRDKRLHRYYLNGQDAYRLKLLLPLTPEMEAAQAARLREQTADMDLGLTGASNLVQVAS</sequence>
<dbReference type="InterPro" id="IPR044542">
    <property type="entry name" value="NAA30-like"/>
</dbReference>
<dbReference type="GO" id="GO:0004596">
    <property type="term" value="F:protein-N-terminal amino-acid acetyltransferase activity"/>
    <property type="evidence" value="ECO:0007669"/>
    <property type="project" value="InterPro"/>
</dbReference>
<dbReference type="FunFam" id="3.40.630.30:FF:000091">
    <property type="entry name" value="Peptide alpha-N-acetyltransferase"/>
    <property type="match status" value="1"/>
</dbReference>
<evidence type="ECO:0000259" key="4">
    <source>
        <dbReference type="PROSITE" id="PS51186"/>
    </source>
</evidence>
<comment type="similarity">
    <text evidence="3">Belongs to the acetyltransferase family. MAK3 subfamily.</text>
</comment>
<dbReference type="AlphaFoldDB" id="A0A7S0X112"/>
<gene>
    <name evidence="5" type="ORF">CLEI1391_LOCUS20577</name>
</gene>
<evidence type="ECO:0000256" key="1">
    <source>
        <dbReference type="ARBA" id="ARBA00022679"/>
    </source>
</evidence>
<dbReference type="EMBL" id="HBFB01036633">
    <property type="protein sequence ID" value="CAD8696390.1"/>
    <property type="molecule type" value="Transcribed_RNA"/>
</dbReference>
<dbReference type="GO" id="GO:0031417">
    <property type="term" value="C:NatC complex"/>
    <property type="evidence" value="ECO:0007669"/>
    <property type="project" value="TreeGrafter"/>
</dbReference>
<evidence type="ECO:0000256" key="2">
    <source>
        <dbReference type="ARBA" id="ARBA00023315"/>
    </source>
</evidence>
<dbReference type="Gene3D" id="3.40.630.30">
    <property type="match status" value="1"/>
</dbReference>
<dbReference type="InterPro" id="IPR000182">
    <property type="entry name" value="GNAT_dom"/>
</dbReference>
<reference evidence="5" key="1">
    <citation type="submission" date="2021-01" db="EMBL/GenBank/DDBJ databases">
        <authorList>
            <person name="Corre E."/>
            <person name="Pelletier E."/>
            <person name="Niang G."/>
            <person name="Scheremetjew M."/>
            <person name="Finn R."/>
            <person name="Kale V."/>
            <person name="Holt S."/>
            <person name="Cochrane G."/>
            <person name="Meng A."/>
            <person name="Brown T."/>
            <person name="Cohen L."/>
        </authorList>
    </citation>
    <scope>NUCLEOTIDE SEQUENCE</scope>
    <source>
        <strain evidence="5">SAG 11-49</strain>
    </source>
</reference>
<protein>
    <recommendedName>
        <fullName evidence="4">N-acetyltransferase domain-containing protein</fullName>
    </recommendedName>
</protein>
<dbReference type="InterPro" id="IPR016181">
    <property type="entry name" value="Acyl_CoA_acyltransferase"/>
</dbReference>
<proteinExistence type="inferred from homology"/>
<dbReference type="Pfam" id="PF00583">
    <property type="entry name" value="Acetyltransf_1"/>
    <property type="match status" value="1"/>
</dbReference>
<dbReference type="SUPFAM" id="SSF55729">
    <property type="entry name" value="Acyl-CoA N-acyltransferases (Nat)"/>
    <property type="match status" value="1"/>
</dbReference>
<name>A0A7S0X112_9CHLO</name>
<accession>A0A7S0X112</accession>
<dbReference type="PANTHER" id="PTHR45896">
    <property type="entry name" value="N-ALPHA-ACETYLTRANSFERASE 30"/>
    <property type="match status" value="1"/>
</dbReference>
<dbReference type="PROSITE" id="PS51186">
    <property type="entry name" value="GNAT"/>
    <property type="match status" value="1"/>
</dbReference>
<dbReference type="CDD" id="cd04301">
    <property type="entry name" value="NAT_SF"/>
    <property type="match status" value="1"/>
</dbReference>
<dbReference type="PANTHER" id="PTHR45896:SF1">
    <property type="entry name" value="N-ALPHA-ACETYLTRANSFERASE 30"/>
    <property type="match status" value="1"/>
</dbReference>
<evidence type="ECO:0000256" key="3">
    <source>
        <dbReference type="ARBA" id="ARBA00024025"/>
    </source>
</evidence>
<feature type="domain" description="N-acetyltransferase" evidence="4">
    <location>
        <begin position="15"/>
        <end position="164"/>
    </location>
</feature>
<evidence type="ECO:0000313" key="5">
    <source>
        <dbReference type="EMBL" id="CAD8696390.1"/>
    </source>
</evidence>
<keyword evidence="2" id="KW-0012">Acyltransferase</keyword>